<accession>A0ABT3QHH3</accession>
<comment type="caution">
    <text evidence="1">The sequence shown here is derived from an EMBL/GenBank/DDBJ whole genome shotgun (WGS) entry which is preliminary data.</text>
</comment>
<evidence type="ECO:0008006" key="3">
    <source>
        <dbReference type="Google" id="ProtNLM"/>
    </source>
</evidence>
<dbReference type="EMBL" id="JAPIUZ010000010">
    <property type="protein sequence ID" value="MCX2564728.1"/>
    <property type="molecule type" value="Genomic_DNA"/>
</dbReference>
<keyword evidence="2" id="KW-1185">Reference proteome</keyword>
<name>A0ABT3QHH3_9PROT</name>
<organism evidence="1 2">
    <name type="scientific">Acetobacter thailandicus</name>
    <dbReference type="NCBI Taxonomy" id="1502842"/>
    <lineage>
        <taxon>Bacteria</taxon>
        <taxon>Pseudomonadati</taxon>
        <taxon>Pseudomonadota</taxon>
        <taxon>Alphaproteobacteria</taxon>
        <taxon>Acetobacterales</taxon>
        <taxon>Acetobacteraceae</taxon>
        <taxon>Acetobacter</taxon>
    </lineage>
</organism>
<gene>
    <name evidence="1" type="ORF">OQ497_12330</name>
</gene>
<evidence type="ECO:0000313" key="2">
    <source>
        <dbReference type="Proteomes" id="UP001301152"/>
    </source>
</evidence>
<dbReference type="RefSeq" id="WP_173560330.1">
    <property type="nucleotide sequence ID" value="NZ_JAERKX010000033.1"/>
</dbReference>
<protein>
    <recommendedName>
        <fullName evidence="3">AsmA-like C-terminal domain-containing protein</fullName>
    </recommendedName>
</protein>
<evidence type="ECO:0000313" key="1">
    <source>
        <dbReference type="EMBL" id="MCX2564728.1"/>
    </source>
</evidence>
<dbReference type="Proteomes" id="UP001301152">
    <property type="component" value="Unassembled WGS sequence"/>
</dbReference>
<proteinExistence type="predicted"/>
<reference evidence="1 2" key="1">
    <citation type="submission" date="2022-11" db="EMBL/GenBank/DDBJ databases">
        <title>Genome sequencing of Acetobacter type strain.</title>
        <authorList>
            <person name="Heo J."/>
            <person name="Lee D."/>
            <person name="Han B.-H."/>
            <person name="Hong S.-B."/>
            <person name="Kwon S.-W."/>
        </authorList>
    </citation>
    <scope>NUCLEOTIDE SEQUENCE [LARGE SCALE GENOMIC DNA]</scope>
    <source>
        <strain evidence="1 2">KACC 21253</strain>
    </source>
</reference>
<sequence length="405" mass="42235">MKPGTCSKAPLAHGKPDPALLLPPLSELVPSGKLHDGTIMDHGDPEVSNLMQQAGILLAEHSPRLKSTGKAAGEQIGKLASTVMRHSDNVLSDLKTQLADPTKRAGFWARYRKTLLASGAGIIIVCGLGWEVACHEASQIADAKIQGFLQKAGLTSLVKYSSVSASPFGSLTLSDVSVGAFRQGGAPLKISSLSVSGLSSSLNVPKSLSIEAEGIECPVNSLSEYTLGELHGGPFKALGYSALKGDISVSYSLSGQNLKVISSADFSQVGGWNASFALTNVPSQALNNLAQGGAGQGIMLMMQLAGTMSNIQLQSAALTLDNTGLTKRLKAIPDTALPQNVGNIPADVPPFVKWGIEGGRLQIVTQLQQPLPVMQNTYFGGVILNPAFANLNNFIRATQASVSVN</sequence>